<gene>
    <name evidence="1" type="ORF">NCTC10741_03544</name>
</gene>
<name>A0A3P8MDH8_TSUPA</name>
<protein>
    <submittedName>
        <fullName evidence="1">Uncharacterized protein</fullName>
    </submittedName>
</protein>
<proteinExistence type="predicted"/>
<reference evidence="1 2" key="1">
    <citation type="submission" date="2018-12" db="EMBL/GenBank/DDBJ databases">
        <authorList>
            <consortium name="Pathogen Informatics"/>
        </authorList>
    </citation>
    <scope>NUCLEOTIDE SEQUENCE [LARGE SCALE GENOMIC DNA]</scope>
    <source>
        <strain evidence="1 2">NCTC10741</strain>
    </source>
</reference>
<organism evidence="1 2">
    <name type="scientific">Tsukamurella paurometabola</name>
    <name type="common">Corynebacterium paurometabolum</name>
    <dbReference type="NCBI Taxonomy" id="2061"/>
    <lineage>
        <taxon>Bacteria</taxon>
        <taxon>Bacillati</taxon>
        <taxon>Actinomycetota</taxon>
        <taxon>Actinomycetes</taxon>
        <taxon>Mycobacteriales</taxon>
        <taxon>Tsukamurellaceae</taxon>
        <taxon>Tsukamurella</taxon>
    </lineage>
</organism>
<evidence type="ECO:0000313" key="1">
    <source>
        <dbReference type="EMBL" id="VDR40386.1"/>
    </source>
</evidence>
<dbReference type="EMBL" id="LR131273">
    <property type="protein sequence ID" value="VDR40386.1"/>
    <property type="molecule type" value="Genomic_DNA"/>
</dbReference>
<dbReference type="AlphaFoldDB" id="A0A3P8MDH8"/>
<accession>A0A3P8MDH8</accession>
<sequence>MASVARREAPGHVANVQVTHRFAVPRVSIALGSLDPLTGESTVVVAITPADARAAAHRLLDAAARAEGAA</sequence>
<evidence type="ECO:0000313" key="2">
    <source>
        <dbReference type="Proteomes" id="UP000271626"/>
    </source>
</evidence>
<dbReference type="Proteomes" id="UP000271626">
    <property type="component" value="Chromosome"/>
</dbReference>